<keyword evidence="2" id="KW-1185">Reference proteome</keyword>
<name>A0ACC0B8K8_CATRO</name>
<accession>A0ACC0B8K8</accession>
<dbReference type="Proteomes" id="UP001060085">
    <property type="component" value="Linkage Group LG04"/>
</dbReference>
<dbReference type="EMBL" id="CM044704">
    <property type="protein sequence ID" value="KAI5669002.1"/>
    <property type="molecule type" value="Genomic_DNA"/>
</dbReference>
<gene>
    <name evidence="1" type="ORF">M9H77_18855</name>
</gene>
<protein>
    <submittedName>
        <fullName evidence="1">Uncharacterized protein</fullName>
    </submittedName>
</protein>
<evidence type="ECO:0000313" key="2">
    <source>
        <dbReference type="Proteomes" id="UP001060085"/>
    </source>
</evidence>
<proteinExistence type="predicted"/>
<organism evidence="1 2">
    <name type="scientific">Catharanthus roseus</name>
    <name type="common">Madagascar periwinkle</name>
    <name type="synonym">Vinca rosea</name>
    <dbReference type="NCBI Taxonomy" id="4058"/>
    <lineage>
        <taxon>Eukaryota</taxon>
        <taxon>Viridiplantae</taxon>
        <taxon>Streptophyta</taxon>
        <taxon>Embryophyta</taxon>
        <taxon>Tracheophyta</taxon>
        <taxon>Spermatophyta</taxon>
        <taxon>Magnoliopsida</taxon>
        <taxon>eudicotyledons</taxon>
        <taxon>Gunneridae</taxon>
        <taxon>Pentapetalae</taxon>
        <taxon>asterids</taxon>
        <taxon>lamiids</taxon>
        <taxon>Gentianales</taxon>
        <taxon>Apocynaceae</taxon>
        <taxon>Rauvolfioideae</taxon>
        <taxon>Vinceae</taxon>
        <taxon>Catharanthinae</taxon>
        <taxon>Catharanthus</taxon>
    </lineage>
</organism>
<comment type="caution">
    <text evidence="1">The sequence shown here is derived from an EMBL/GenBank/DDBJ whole genome shotgun (WGS) entry which is preliminary data.</text>
</comment>
<reference evidence="2" key="1">
    <citation type="journal article" date="2023" name="Nat. Plants">
        <title>Single-cell RNA sequencing provides a high-resolution roadmap for understanding the multicellular compartmentation of specialized metabolism.</title>
        <authorList>
            <person name="Sun S."/>
            <person name="Shen X."/>
            <person name="Li Y."/>
            <person name="Li Y."/>
            <person name="Wang S."/>
            <person name="Li R."/>
            <person name="Zhang H."/>
            <person name="Shen G."/>
            <person name="Guo B."/>
            <person name="Wei J."/>
            <person name="Xu J."/>
            <person name="St-Pierre B."/>
            <person name="Chen S."/>
            <person name="Sun C."/>
        </authorList>
    </citation>
    <scope>NUCLEOTIDE SEQUENCE [LARGE SCALE GENOMIC DNA]</scope>
</reference>
<evidence type="ECO:0000313" key="1">
    <source>
        <dbReference type="EMBL" id="KAI5669002.1"/>
    </source>
</evidence>
<sequence length="155" mass="16811">MIHAPLRNGYKGLKDTWCNKKSGNNCIRLFLEEGQKGTTRPGSTRKLNGCQPPGMNIQSGFHFQTQRKENQSVGQTKKDGSQMKVKGQVNFGPKQLCIPSASKAKGKGSVVDLDGSKEEEEGSSIEDSSSFAADSNVVFGEETEGATFNHKNAKE</sequence>